<comment type="caution">
    <text evidence="1">The sequence shown here is derived from an EMBL/GenBank/DDBJ whole genome shotgun (WGS) entry which is preliminary data.</text>
</comment>
<keyword evidence="2" id="KW-1185">Reference proteome</keyword>
<sequence length="108" mass="12447">MQKREKALLQDLSVILFTMLYPVTLPRNLPEFRSRYLGHRDCKFVFRYRINCKSKCKRPNENAICVSCSDTFAVVVAGDNLFDEMWTCQISKSSVLACIARRYSPVSG</sequence>
<accession>A0A8J5IXJ9</accession>
<protein>
    <submittedName>
        <fullName evidence="1">Uncharacterized protein</fullName>
    </submittedName>
</protein>
<organism evidence="1 2">
    <name type="scientific">Phytophthora aleatoria</name>
    <dbReference type="NCBI Taxonomy" id="2496075"/>
    <lineage>
        <taxon>Eukaryota</taxon>
        <taxon>Sar</taxon>
        <taxon>Stramenopiles</taxon>
        <taxon>Oomycota</taxon>
        <taxon>Peronosporomycetes</taxon>
        <taxon>Peronosporales</taxon>
        <taxon>Peronosporaceae</taxon>
        <taxon>Phytophthora</taxon>
    </lineage>
</organism>
<dbReference type="AlphaFoldDB" id="A0A8J5IXJ9"/>
<gene>
    <name evidence="1" type="ORF">JG688_00014047</name>
</gene>
<name>A0A8J5IXJ9_9STRA</name>
<dbReference type="EMBL" id="JAENGY010001276">
    <property type="protein sequence ID" value="KAG6950681.1"/>
    <property type="molecule type" value="Genomic_DNA"/>
</dbReference>
<evidence type="ECO:0000313" key="2">
    <source>
        <dbReference type="Proteomes" id="UP000709295"/>
    </source>
</evidence>
<dbReference type="Proteomes" id="UP000709295">
    <property type="component" value="Unassembled WGS sequence"/>
</dbReference>
<evidence type="ECO:0000313" key="1">
    <source>
        <dbReference type="EMBL" id="KAG6950681.1"/>
    </source>
</evidence>
<reference evidence="1" key="1">
    <citation type="submission" date="2021-01" db="EMBL/GenBank/DDBJ databases">
        <title>Phytophthora aleatoria, a newly-described species from Pinus radiata is distinct from Phytophthora cactorum isolates based on comparative genomics.</title>
        <authorList>
            <person name="Mcdougal R."/>
            <person name="Panda P."/>
            <person name="Williams N."/>
            <person name="Studholme D.J."/>
        </authorList>
    </citation>
    <scope>NUCLEOTIDE SEQUENCE</scope>
    <source>
        <strain evidence="1">NZFS 4037</strain>
    </source>
</reference>
<proteinExistence type="predicted"/>